<dbReference type="OMA" id="NDILAPW"/>
<proteinExistence type="predicted"/>
<organism evidence="2 3">
    <name type="scientific">Phaeosphaeria nodorum (strain SN15 / ATCC MYA-4574 / FGSC 10173)</name>
    <name type="common">Glume blotch fungus</name>
    <name type="synonym">Parastagonospora nodorum</name>
    <dbReference type="NCBI Taxonomy" id="321614"/>
    <lineage>
        <taxon>Eukaryota</taxon>
        <taxon>Fungi</taxon>
        <taxon>Dikarya</taxon>
        <taxon>Ascomycota</taxon>
        <taxon>Pezizomycotina</taxon>
        <taxon>Dothideomycetes</taxon>
        <taxon>Pleosporomycetidae</taxon>
        <taxon>Pleosporales</taxon>
        <taxon>Pleosporineae</taxon>
        <taxon>Phaeosphaeriaceae</taxon>
        <taxon>Parastagonospora</taxon>
    </lineage>
</organism>
<dbReference type="Pfam" id="PF00106">
    <property type="entry name" value="adh_short"/>
    <property type="match status" value="1"/>
</dbReference>
<sequence>MPGIPRFLWSQIFYTPKSPPKDYFVGKTVIVTGANAGLGLEATRHFVRAGASTVVIACRTLSKGDTAKKEIEESEGRNDVIQVWELDMSSYASVKAFAKRCEDLPRIDVLLENAGAFTLKFSRAEHHETTITVHVVSTFMLAFLMLPLLKASAAKTGTRPYISIVTSETHEWVAFPEKHSPNIFAALDDEKTTNMMERYGVSKLLQILAVRHFTKNLIKDPSNFPVVINTVTPGLCRTGLVKDVGVLPDVLKFFLGRTVEVGSRRYVNAVGPVGNGSMGQYVLDDSVCDPAPFVLSEEGSQLAKRVWEELVEILEEACPGITKNIAD</sequence>
<dbReference type="Proteomes" id="UP000663193">
    <property type="component" value="Chromosome 22"/>
</dbReference>
<dbReference type="VEuPathDB" id="FungiDB:JI435_131480"/>
<dbReference type="PANTHER" id="PTHR43157:SF31">
    <property type="entry name" value="PHOSPHATIDYLINOSITOL-GLYCAN BIOSYNTHESIS CLASS F PROTEIN"/>
    <property type="match status" value="1"/>
</dbReference>
<dbReference type="Gene3D" id="3.40.50.720">
    <property type="entry name" value="NAD(P)-binding Rossmann-like Domain"/>
    <property type="match status" value="1"/>
</dbReference>
<dbReference type="OrthoDB" id="542013at2759"/>
<accession>A0A7U2ID70</accession>
<keyword evidence="1" id="KW-0560">Oxidoreductase</keyword>
<protein>
    <submittedName>
        <fullName evidence="2">Uncharacterized protein</fullName>
    </submittedName>
</protein>
<gene>
    <name evidence="2" type="ORF">JI435_131480</name>
</gene>
<dbReference type="EMBL" id="CP069044">
    <property type="protein sequence ID" value="QRD07460.1"/>
    <property type="molecule type" value="Genomic_DNA"/>
</dbReference>
<dbReference type="RefSeq" id="XP_001803361.1">
    <property type="nucleotide sequence ID" value="XM_001803309.1"/>
</dbReference>
<evidence type="ECO:0000313" key="2">
    <source>
        <dbReference type="EMBL" id="QRD07460.1"/>
    </source>
</evidence>
<dbReference type="PANTHER" id="PTHR43157">
    <property type="entry name" value="PHOSPHATIDYLINOSITOL-GLYCAN BIOSYNTHESIS CLASS F PROTEIN-RELATED"/>
    <property type="match status" value="1"/>
</dbReference>
<dbReference type="InterPro" id="IPR002347">
    <property type="entry name" value="SDR_fam"/>
</dbReference>
<evidence type="ECO:0000313" key="3">
    <source>
        <dbReference type="Proteomes" id="UP000663193"/>
    </source>
</evidence>
<reference evidence="3" key="1">
    <citation type="journal article" date="2021" name="BMC Genomics">
        <title>Chromosome-level genome assembly and manually-curated proteome of model necrotroph Parastagonospora nodorum Sn15 reveals a genome-wide trove of candidate effector homologs, and redundancy of virulence-related functions within an accessory chromosome.</title>
        <authorList>
            <person name="Bertazzoni S."/>
            <person name="Jones D.A.B."/>
            <person name="Phan H.T."/>
            <person name="Tan K.-C."/>
            <person name="Hane J.K."/>
        </authorList>
    </citation>
    <scope>NUCLEOTIDE SEQUENCE [LARGE SCALE GENOMIC DNA]</scope>
    <source>
        <strain evidence="3">SN15 / ATCC MYA-4574 / FGSC 10173)</strain>
    </source>
</reference>
<dbReference type="KEGG" id="pno:SNOG_13148"/>
<evidence type="ECO:0000256" key="1">
    <source>
        <dbReference type="ARBA" id="ARBA00023002"/>
    </source>
</evidence>
<dbReference type="GO" id="GO:0016491">
    <property type="term" value="F:oxidoreductase activity"/>
    <property type="evidence" value="ECO:0007669"/>
    <property type="project" value="UniProtKB-KW"/>
</dbReference>
<dbReference type="PRINTS" id="PR00081">
    <property type="entry name" value="GDHRDH"/>
</dbReference>
<dbReference type="SUPFAM" id="SSF51735">
    <property type="entry name" value="NAD(P)-binding Rossmann-fold domains"/>
    <property type="match status" value="1"/>
</dbReference>
<dbReference type="InterPro" id="IPR036291">
    <property type="entry name" value="NAD(P)-bd_dom_sf"/>
</dbReference>
<keyword evidence="3" id="KW-1185">Reference proteome</keyword>
<dbReference type="AlphaFoldDB" id="A0A7U2ID70"/>
<name>A0A7U2ID70_PHANO</name>